<dbReference type="InterPro" id="IPR024465">
    <property type="entry name" value="DUF2399"/>
</dbReference>
<evidence type="ECO:0008006" key="6">
    <source>
        <dbReference type="Google" id="ProtNLM"/>
    </source>
</evidence>
<feature type="region of interest" description="Disordered" evidence="1">
    <location>
        <begin position="238"/>
        <end position="265"/>
    </location>
</feature>
<dbReference type="EMBL" id="BOVJ01000103">
    <property type="protein sequence ID" value="GIQ64703.1"/>
    <property type="molecule type" value="Genomic_DNA"/>
</dbReference>
<dbReference type="Proteomes" id="UP000680304">
    <property type="component" value="Unassembled WGS sequence"/>
</dbReference>
<evidence type="ECO:0000259" key="2">
    <source>
        <dbReference type="Pfam" id="PF09664"/>
    </source>
</evidence>
<comment type="caution">
    <text evidence="4">The sequence shown here is derived from an EMBL/GenBank/DDBJ whole genome shotgun (WGS) entry which is preliminary data.</text>
</comment>
<feature type="domain" description="DUF2399" evidence="2">
    <location>
        <begin position="417"/>
        <end position="589"/>
    </location>
</feature>
<keyword evidence="5" id="KW-1185">Reference proteome</keyword>
<feature type="domain" description="Conserved hypothetical protein CHP02679 N terminus" evidence="3">
    <location>
        <begin position="73"/>
        <end position="311"/>
    </location>
</feature>
<sequence>MQDRRLQIVRCITRLDRGQAGDGMNGFQGFNREDRTNGLRADRGERAKAYFSRPGFERPLQAVWDRYASFGKARGNAVVRNATPEECEMVNSFMGWNVKPGGDIRLPLAAFERELLESAFAMTIEELHAVLTGEPLLTKSDRQQLDRQEWEELFRIVKGKLEREEGLLHPVVANWLEQLKAGKADGYRMLRELWRQYAQDAERELANAAAAWNLLLARHLGSEQRLEQSSMQSIEPLLGGLRSDDSRLDGSLDRSDPASPSDGLHPIRLPVLAALATGNPHALDRNVPAGRLLFQALRVSARRAVPEPGQDQESEVRCRADQIGQMGLISQVDRTGQAVNAADSAEAIAGSDSDSDFESESAGTPERDSSIEEPEASAIEADSLASREIYRVAGIADDDISTLVHVFIPWESGGLSILSLRQIERMKKVPFAGDLYVVENPAVFSTLIDMTERWLEKGGAFRLSVDGPALLCTSGPASAAALRLLDRYVQEGPRCGTLYYSGDFDVKGIEIGNVLAARYRGQFRPWRFDSQSYAAGSRSSNREGVRFSDEECNRLKQMGAVWDDSLCRAMSGIGRKLFQEEQIAFYMEDWMCALEHAGVSDSSK</sequence>
<dbReference type="InterPro" id="IPR024466">
    <property type="entry name" value="CHP02679_N"/>
</dbReference>
<protein>
    <recommendedName>
        <fullName evidence="6">TIGR02679 family protein</fullName>
    </recommendedName>
</protein>
<evidence type="ECO:0000259" key="3">
    <source>
        <dbReference type="Pfam" id="PF11796"/>
    </source>
</evidence>
<name>A0ABQ4N8Y3_9BACL</name>
<reference evidence="4 5" key="1">
    <citation type="submission" date="2021-04" db="EMBL/GenBank/DDBJ databases">
        <title>Draft genome sequence of Paenibacillus cisolokensis, LC2-13A.</title>
        <authorList>
            <person name="Uke A."/>
            <person name="Chhe C."/>
            <person name="Baramee S."/>
            <person name="Kosugi A."/>
        </authorList>
    </citation>
    <scope>NUCLEOTIDE SEQUENCE [LARGE SCALE GENOMIC DNA]</scope>
    <source>
        <strain evidence="4 5">LC2-13A</strain>
    </source>
</reference>
<dbReference type="Pfam" id="PF09664">
    <property type="entry name" value="DUF2399"/>
    <property type="match status" value="1"/>
</dbReference>
<evidence type="ECO:0000256" key="1">
    <source>
        <dbReference type="SAM" id="MobiDB-lite"/>
    </source>
</evidence>
<dbReference type="Pfam" id="PF11796">
    <property type="entry name" value="DUF3323"/>
    <property type="match status" value="1"/>
</dbReference>
<evidence type="ECO:0000313" key="5">
    <source>
        <dbReference type="Proteomes" id="UP000680304"/>
    </source>
</evidence>
<evidence type="ECO:0000313" key="4">
    <source>
        <dbReference type="EMBL" id="GIQ64703.1"/>
    </source>
</evidence>
<feature type="region of interest" description="Disordered" evidence="1">
    <location>
        <begin position="345"/>
        <end position="378"/>
    </location>
</feature>
<gene>
    <name evidence="4" type="ORF">PACILC2_32710</name>
</gene>
<accession>A0ABQ4N8Y3</accession>
<proteinExistence type="predicted"/>
<organism evidence="4 5">
    <name type="scientific">Paenibacillus cisolokensis</name>
    <dbReference type="NCBI Taxonomy" id="1658519"/>
    <lineage>
        <taxon>Bacteria</taxon>
        <taxon>Bacillati</taxon>
        <taxon>Bacillota</taxon>
        <taxon>Bacilli</taxon>
        <taxon>Bacillales</taxon>
        <taxon>Paenibacillaceae</taxon>
        <taxon>Paenibacillus</taxon>
    </lineage>
</organism>
<feature type="compositionally biased region" description="Basic and acidic residues" evidence="1">
    <location>
        <begin position="242"/>
        <end position="256"/>
    </location>
</feature>